<comment type="pathway">
    <text evidence="1 11">Purine metabolism; IMP biosynthesis via de novo pathway; 5-amino-1-(5-phospho-D-ribosyl)imidazole-4-carboxamide from 5-amino-1-(5-phospho-D-ribosyl)imidazole-4-carboxylate: step 1/2.</text>
</comment>
<gene>
    <name evidence="11 13" type="primary">purC</name>
    <name evidence="13" type="ORF">Dform_00717</name>
</gene>
<dbReference type="SUPFAM" id="SSF56104">
    <property type="entry name" value="SAICAR synthase-like"/>
    <property type="match status" value="1"/>
</dbReference>
<keyword evidence="8 11" id="KW-0067">ATP-binding</keyword>
<evidence type="ECO:0000256" key="11">
    <source>
        <dbReference type="HAMAP-Rule" id="MF_00137"/>
    </source>
</evidence>
<dbReference type="PROSITE" id="PS01058">
    <property type="entry name" value="SAICAR_SYNTHETASE_2"/>
    <property type="match status" value="1"/>
</dbReference>
<organism evidence="13 14">
    <name type="scientific">Dehalogenimonas formicexedens</name>
    <dbReference type="NCBI Taxonomy" id="1839801"/>
    <lineage>
        <taxon>Bacteria</taxon>
        <taxon>Bacillati</taxon>
        <taxon>Chloroflexota</taxon>
        <taxon>Dehalococcoidia</taxon>
        <taxon>Dehalococcoidales</taxon>
        <taxon>Dehalococcoidaceae</taxon>
        <taxon>Dehalogenimonas</taxon>
    </lineage>
</organism>
<dbReference type="FunFam" id="3.30.470.20:FF:000015">
    <property type="entry name" value="Phosphoribosylaminoimidazole-succinocarboxamide synthase"/>
    <property type="match status" value="1"/>
</dbReference>
<evidence type="ECO:0000256" key="7">
    <source>
        <dbReference type="ARBA" id="ARBA00022755"/>
    </source>
</evidence>
<dbReference type="AlphaFoldDB" id="A0A1P8F6U7"/>
<dbReference type="NCBIfam" id="NF010568">
    <property type="entry name" value="PRK13961.1"/>
    <property type="match status" value="1"/>
</dbReference>
<evidence type="ECO:0000256" key="10">
    <source>
        <dbReference type="ARBA" id="ARBA00048475"/>
    </source>
</evidence>
<comment type="similarity">
    <text evidence="2 11">Belongs to the SAICAR synthetase family.</text>
</comment>
<dbReference type="NCBIfam" id="TIGR00081">
    <property type="entry name" value="purC"/>
    <property type="match status" value="1"/>
</dbReference>
<keyword evidence="6 11" id="KW-0547">Nucleotide-binding</keyword>
<evidence type="ECO:0000256" key="5">
    <source>
        <dbReference type="ARBA" id="ARBA00022598"/>
    </source>
</evidence>
<accession>A0A1P8F6U7</accession>
<dbReference type="GO" id="GO:0005737">
    <property type="term" value="C:cytoplasm"/>
    <property type="evidence" value="ECO:0007669"/>
    <property type="project" value="TreeGrafter"/>
</dbReference>
<proteinExistence type="inferred from homology"/>
<dbReference type="GO" id="GO:0006189">
    <property type="term" value="P:'de novo' IMP biosynthetic process"/>
    <property type="evidence" value="ECO:0007669"/>
    <property type="project" value="UniProtKB-UniRule"/>
</dbReference>
<name>A0A1P8F6U7_9CHLR</name>
<dbReference type="InterPro" id="IPR018236">
    <property type="entry name" value="SAICAR_synthetase_CS"/>
</dbReference>
<comment type="catalytic activity">
    <reaction evidence="10 11">
        <text>5-amino-1-(5-phospho-D-ribosyl)imidazole-4-carboxylate + L-aspartate + ATP = (2S)-2-[5-amino-1-(5-phospho-beta-D-ribosyl)imidazole-4-carboxamido]succinate + ADP + phosphate + 2 H(+)</text>
        <dbReference type="Rhea" id="RHEA:22628"/>
        <dbReference type="ChEBI" id="CHEBI:15378"/>
        <dbReference type="ChEBI" id="CHEBI:29991"/>
        <dbReference type="ChEBI" id="CHEBI:30616"/>
        <dbReference type="ChEBI" id="CHEBI:43474"/>
        <dbReference type="ChEBI" id="CHEBI:58443"/>
        <dbReference type="ChEBI" id="CHEBI:77657"/>
        <dbReference type="ChEBI" id="CHEBI:456216"/>
        <dbReference type="EC" id="6.3.2.6"/>
    </reaction>
</comment>
<dbReference type="InterPro" id="IPR028923">
    <property type="entry name" value="SAICAR_synt/ADE2_N"/>
</dbReference>
<evidence type="ECO:0000256" key="9">
    <source>
        <dbReference type="ARBA" id="ARBA00030409"/>
    </source>
</evidence>
<keyword evidence="5 11" id="KW-0436">Ligase</keyword>
<feature type="domain" description="SAICAR synthetase/ADE2 N-terminal" evidence="12">
    <location>
        <begin position="17"/>
        <end position="275"/>
    </location>
</feature>
<dbReference type="Pfam" id="PF01259">
    <property type="entry name" value="SAICAR_synt"/>
    <property type="match status" value="1"/>
</dbReference>
<evidence type="ECO:0000256" key="8">
    <source>
        <dbReference type="ARBA" id="ARBA00022840"/>
    </source>
</evidence>
<protein>
    <recommendedName>
        <fullName evidence="4 11">Phosphoribosylaminoimidazole-succinocarboxamide synthase</fullName>
        <ecNumber evidence="3 11">6.3.2.6</ecNumber>
    </recommendedName>
    <alternativeName>
        <fullName evidence="9 11">SAICAR synthetase</fullName>
    </alternativeName>
</protein>
<dbReference type="OrthoDB" id="9801549at2"/>
<dbReference type="KEGG" id="dfo:Dform_00717"/>
<evidence type="ECO:0000256" key="2">
    <source>
        <dbReference type="ARBA" id="ARBA00010190"/>
    </source>
</evidence>
<keyword evidence="7 11" id="KW-0658">Purine biosynthesis</keyword>
<dbReference type="GO" id="GO:0004639">
    <property type="term" value="F:phosphoribosylaminoimidazolesuccinocarboxamide synthase activity"/>
    <property type="evidence" value="ECO:0007669"/>
    <property type="project" value="UniProtKB-UniRule"/>
</dbReference>
<evidence type="ECO:0000259" key="12">
    <source>
        <dbReference type="Pfam" id="PF01259"/>
    </source>
</evidence>
<dbReference type="STRING" id="1839801.Dform_00717"/>
<dbReference type="PROSITE" id="PS01057">
    <property type="entry name" value="SAICAR_SYNTHETASE_1"/>
    <property type="match status" value="1"/>
</dbReference>
<dbReference type="RefSeq" id="WP_076003805.1">
    <property type="nucleotide sequence ID" value="NZ_CP018258.1"/>
</dbReference>
<dbReference type="PANTHER" id="PTHR43700:SF1">
    <property type="entry name" value="PHOSPHORIBOSYLAMINOIMIDAZOLE-SUCCINOCARBOXAMIDE SYNTHASE"/>
    <property type="match status" value="1"/>
</dbReference>
<dbReference type="PANTHER" id="PTHR43700">
    <property type="entry name" value="PHOSPHORIBOSYLAMINOIMIDAZOLE-SUCCINOCARBOXAMIDE SYNTHASE"/>
    <property type="match status" value="1"/>
</dbReference>
<dbReference type="Gene3D" id="3.30.200.20">
    <property type="entry name" value="Phosphorylase Kinase, domain 1"/>
    <property type="match status" value="1"/>
</dbReference>
<dbReference type="HAMAP" id="MF_00137">
    <property type="entry name" value="SAICAR_synth"/>
    <property type="match status" value="1"/>
</dbReference>
<sequence length="304" mass="34348">MTTTAVVLKTDLPLNRFISGKVRDTYDLGEYLLIVVTDRISAFDVVLPAGIPDKGKVLNQISAFWFDQTRKIIPNHVVAVINDVKQLGQYVPEKQRFDYPKYLEGRSMVVKKVKRLPVECVVRGYLAGSGWAEYKTRQSVCGVPLPAGLRQSEILTEPIFTPTTKGDNTHDLPMTYAEVENTVGKDLALKLKTMSIALYAFARDYARHHGIIIADTKFEFGLDGDKLIVIDEALTPDSSRFWDEKLYKVGEPQDSYDKQPLRDWLEKSGWNKEPPAPALPLDVIESTRRRYVHAYEVLTGKTLA</sequence>
<evidence type="ECO:0000256" key="1">
    <source>
        <dbReference type="ARBA" id="ARBA00004672"/>
    </source>
</evidence>
<evidence type="ECO:0000313" key="14">
    <source>
        <dbReference type="Proteomes" id="UP000185934"/>
    </source>
</evidence>
<evidence type="ECO:0000256" key="6">
    <source>
        <dbReference type="ARBA" id="ARBA00022741"/>
    </source>
</evidence>
<dbReference type="GO" id="GO:0005524">
    <property type="term" value="F:ATP binding"/>
    <property type="evidence" value="ECO:0007669"/>
    <property type="project" value="UniProtKB-KW"/>
</dbReference>
<evidence type="ECO:0000256" key="4">
    <source>
        <dbReference type="ARBA" id="ARBA00016460"/>
    </source>
</evidence>
<keyword evidence="14" id="KW-1185">Reference proteome</keyword>
<reference evidence="14" key="1">
    <citation type="submission" date="2016-11" db="EMBL/GenBank/DDBJ databases">
        <title>Dehalogenimonas formicexedens sp. nov., a chlorinated alkane respiring bacterium isolated from contaminated groundwater.</title>
        <authorList>
            <person name="Key T.A."/>
            <person name="Bowman K.S."/>
            <person name="Lee I."/>
            <person name="Chun J."/>
            <person name="Albuquerque L."/>
            <person name="da Costa M.S."/>
            <person name="Rainey F.A."/>
            <person name="Moe W.M."/>
        </authorList>
    </citation>
    <scope>NUCLEOTIDE SEQUENCE [LARGE SCALE GENOMIC DNA]</scope>
    <source>
        <strain evidence="14">NSZ-14</strain>
    </source>
</reference>
<dbReference type="EMBL" id="CP018258">
    <property type="protein sequence ID" value="APV44072.1"/>
    <property type="molecule type" value="Genomic_DNA"/>
</dbReference>
<evidence type="ECO:0000256" key="3">
    <source>
        <dbReference type="ARBA" id="ARBA00012217"/>
    </source>
</evidence>
<dbReference type="EC" id="6.3.2.6" evidence="3 11"/>
<dbReference type="UniPathway" id="UPA00074">
    <property type="reaction ID" value="UER00131"/>
</dbReference>
<evidence type="ECO:0000313" key="13">
    <source>
        <dbReference type="EMBL" id="APV44072.1"/>
    </source>
</evidence>
<dbReference type="Gene3D" id="3.30.470.20">
    <property type="entry name" value="ATP-grasp fold, B domain"/>
    <property type="match status" value="1"/>
</dbReference>
<dbReference type="CDD" id="cd01414">
    <property type="entry name" value="SAICAR_synt_Sc"/>
    <property type="match status" value="1"/>
</dbReference>
<dbReference type="Proteomes" id="UP000185934">
    <property type="component" value="Chromosome"/>
</dbReference>
<dbReference type="InterPro" id="IPR001636">
    <property type="entry name" value="SAICAR_synth"/>
</dbReference>